<accession>A0A9N8QB30</accession>
<dbReference type="GO" id="GO:0005789">
    <property type="term" value="C:endoplasmic reticulum membrane"/>
    <property type="evidence" value="ECO:0007669"/>
    <property type="project" value="TreeGrafter"/>
</dbReference>
<evidence type="ECO:0000313" key="12">
    <source>
        <dbReference type="EMBL" id="CAD6919323.1"/>
    </source>
</evidence>
<feature type="region of interest" description="Disordered" evidence="9">
    <location>
        <begin position="1"/>
        <end position="96"/>
    </location>
</feature>
<evidence type="ECO:0000256" key="2">
    <source>
        <dbReference type="ARBA" id="ARBA00010962"/>
    </source>
</evidence>
<evidence type="ECO:0000256" key="3">
    <source>
        <dbReference type="ARBA" id="ARBA00022692"/>
    </source>
</evidence>
<evidence type="ECO:0000256" key="6">
    <source>
        <dbReference type="ARBA" id="ARBA00023136"/>
    </source>
</evidence>
<keyword evidence="8" id="KW-0961">Cell wall biogenesis/degradation</keyword>
<dbReference type="InterPro" id="IPR005629">
    <property type="entry name" value="Skn1/Kre6/Sbg1"/>
</dbReference>
<dbReference type="Pfam" id="PF03935">
    <property type="entry name" value="SKN1_KRE6_Sbg1"/>
    <property type="match status" value="1"/>
</dbReference>
<dbReference type="SUPFAM" id="SSF49899">
    <property type="entry name" value="Concanavalin A-like lectins/glucanases"/>
    <property type="match status" value="1"/>
</dbReference>
<evidence type="ECO:0000256" key="9">
    <source>
        <dbReference type="SAM" id="MobiDB-lite"/>
    </source>
</evidence>
<evidence type="ECO:0000259" key="11">
    <source>
        <dbReference type="PROSITE" id="PS51762"/>
    </source>
</evidence>
<keyword evidence="5 10" id="KW-1133">Transmembrane helix</keyword>
<proteinExistence type="inferred from homology"/>
<dbReference type="GO" id="GO:0005886">
    <property type="term" value="C:plasma membrane"/>
    <property type="evidence" value="ECO:0007669"/>
    <property type="project" value="TreeGrafter"/>
</dbReference>
<evidence type="ECO:0000256" key="7">
    <source>
        <dbReference type="ARBA" id="ARBA00023180"/>
    </source>
</evidence>
<evidence type="ECO:0000256" key="10">
    <source>
        <dbReference type="SAM" id="Phobius"/>
    </source>
</evidence>
<dbReference type="PANTHER" id="PTHR31361:SF1">
    <property type="entry name" value="BETA-GLUCAN SYNTHESIS-ASSOCIATED PROTEIN KRE6-RELATED"/>
    <property type="match status" value="1"/>
</dbReference>
<keyword evidence="4" id="KW-0735">Signal-anchor</keyword>
<comment type="similarity">
    <text evidence="2">Belongs to the SKN1/KRE6 family.</text>
</comment>
<reference evidence="12 13" key="1">
    <citation type="submission" date="2020-10" db="EMBL/GenBank/DDBJ databases">
        <authorList>
            <person name="Sedaghatjoo S."/>
        </authorList>
    </citation>
    <scope>NUCLEOTIDE SEQUENCE [LARGE SCALE GENOMIC DNA]</scope>
    <source>
        <strain evidence="12 13">LLFL</strain>
    </source>
</reference>
<dbReference type="PANTHER" id="PTHR31361">
    <property type="entry name" value="BETA-GLUCAN SYNTHESIS-ASSOCIATED PROTEIN KRE6-RELATED"/>
    <property type="match status" value="1"/>
</dbReference>
<dbReference type="GO" id="GO:0015926">
    <property type="term" value="F:glucosidase activity"/>
    <property type="evidence" value="ECO:0007669"/>
    <property type="project" value="TreeGrafter"/>
</dbReference>
<keyword evidence="13" id="KW-1185">Reference proteome</keyword>
<dbReference type="EMBL" id="CAJHJF010001596">
    <property type="protein sequence ID" value="CAD6919323.1"/>
    <property type="molecule type" value="Genomic_DNA"/>
</dbReference>
<keyword evidence="7" id="KW-0325">Glycoprotein</keyword>
<keyword evidence="3 10" id="KW-0812">Transmembrane</keyword>
<dbReference type="GO" id="GO:0006078">
    <property type="term" value="P:(1-&gt;6)-beta-D-glucan biosynthetic process"/>
    <property type="evidence" value="ECO:0007669"/>
    <property type="project" value="TreeGrafter"/>
</dbReference>
<protein>
    <recommendedName>
        <fullName evidence="11">GH16 domain-containing protein</fullName>
    </recommendedName>
</protein>
<dbReference type="GO" id="GO:0031505">
    <property type="term" value="P:fungal-type cell wall organization"/>
    <property type="evidence" value="ECO:0007669"/>
    <property type="project" value="TreeGrafter"/>
</dbReference>
<evidence type="ECO:0000313" key="13">
    <source>
        <dbReference type="Proteomes" id="UP000836404"/>
    </source>
</evidence>
<evidence type="ECO:0000256" key="5">
    <source>
        <dbReference type="ARBA" id="ARBA00022989"/>
    </source>
</evidence>
<dbReference type="Gene3D" id="2.60.120.200">
    <property type="match status" value="1"/>
</dbReference>
<dbReference type="InterPro" id="IPR000757">
    <property type="entry name" value="Beta-glucanase-like"/>
</dbReference>
<organism evidence="12 13">
    <name type="scientific">Tilletia laevis</name>
    <dbReference type="NCBI Taxonomy" id="157183"/>
    <lineage>
        <taxon>Eukaryota</taxon>
        <taxon>Fungi</taxon>
        <taxon>Dikarya</taxon>
        <taxon>Basidiomycota</taxon>
        <taxon>Ustilaginomycotina</taxon>
        <taxon>Exobasidiomycetes</taxon>
        <taxon>Tilletiales</taxon>
        <taxon>Tilletiaceae</taxon>
        <taxon>Tilletia</taxon>
    </lineage>
</organism>
<dbReference type="Proteomes" id="UP000836404">
    <property type="component" value="Unassembled WGS sequence"/>
</dbReference>
<feature type="compositionally biased region" description="Polar residues" evidence="9">
    <location>
        <begin position="64"/>
        <end position="77"/>
    </location>
</feature>
<feature type="domain" description="GH16" evidence="11">
    <location>
        <begin position="244"/>
        <end position="621"/>
    </location>
</feature>
<dbReference type="InterPro" id="IPR013320">
    <property type="entry name" value="ConA-like_dom_sf"/>
</dbReference>
<comment type="caution">
    <text evidence="12">The sequence shown here is derived from an EMBL/GenBank/DDBJ whole genome shotgun (WGS) entry which is preliminary data.</text>
</comment>
<feature type="transmembrane region" description="Helical" evidence="10">
    <location>
        <begin position="186"/>
        <end position="210"/>
    </location>
</feature>
<evidence type="ECO:0000256" key="1">
    <source>
        <dbReference type="ARBA" id="ARBA00004606"/>
    </source>
</evidence>
<evidence type="ECO:0000256" key="4">
    <source>
        <dbReference type="ARBA" id="ARBA00022968"/>
    </source>
</evidence>
<feature type="compositionally biased region" description="Polar residues" evidence="9">
    <location>
        <begin position="33"/>
        <end position="51"/>
    </location>
</feature>
<dbReference type="PROSITE" id="PS51762">
    <property type="entry name" value="GH16_2"/>
    <property type="match status" value="1"/>
</dbReference>
<sequence length="677" mass="74753">MSRYRDGVNRSATTISAQRERQAANAQGYHAGTHSSFPDSDSQVHSGTVRSSNHEEHAAEPDQNRVQTHSSSHVPSSEQRRQQDVQQGHSSAIDPATKKFSIAQAYRGAGHKFALGAVYGRLSPRTDLQPLSDGTSVSINGTSYEIGGHYPDMSVFVDGPEDDDWLHEVNDSENPRAGYMCCDSRGLLNVGFLLIVCISVITLFVGWPVLYYANTLSNHALWGPKATALPEGPTWINVIDNNGSSQRTTQSPLRGLIDQDTPASAMNKTSSDGKRKMKLVFSDEFNEDGRTFFEGDDPYWTALAAPLKRFLPFPFSDWQTGNYEWYTPLGATTKGGALRISLAKQPINNLDFKSAMLQSWNKLCIQGGYLEVSWAPKVGGYWSAVWMMANLGRAGYGATTEGMWPYAYDSCDVGTMPHQTYFANGTGGPPAAEETKLSFLPGQKLSRCTCSTSTDHPGPKHGDGSWMGRGASELDLLEGTGPISMSMQTAPFNADHRLTPGYTHLFDSNDWMNRYQQTMSGIINIPEAAHQLSGAEWVPHYRNQDPYVIWMTAGRKSWTLRAGALGPDEETEVGQRLVPPEPVIILNLGLSNGFGYVDFDHLKFPGVMSVDYVRFYQDEGMESLSCDGAFPEMPTVSYIDKYSEAYQNPNLTAWRGKRKNAAYGQKFPLNMMKDECS</sequence>
<comment type="subcellular location">
    <subcellularLocation>
        <location evidence="1">Membrane</location>
        <topology evidence="1">Single-pass type II membrane protein</topology>
    </subcellularLocation>
</comment>
<evidence type="ECO:0000256" key="8">
    <source>
        <dbReference type="ARBA" id="ARBA00023316"/>
    </source>
</evidence>
<dbReference type="AlphaFoldDB" id="A0A9N8QB30"/>
<feature type="compositionally biased region" description="Basic and acidic residues" evidence="9">
    <location>
        <begin position="52"/>
        <end position="63"/>
    </location>
</feature>
<gene>
    <name evidence="12" type="ORF">JKILLFL_G9920</name>
</gene>
<name>A0A9N8QB30_9BASI</name>
<keyword evidence="6 10" id="KW-0472">Membrane</keyword>